<feature type="active site" description="Proton acceptor" evidence="1">
    <location>
        <position position="22"/>
    </location>
</feature>
<evidence type="ECO:0000256" key="1">
    <source>
        <dbReference type="PIRSR" id="PIRSR620023-1"/>
    </source>
</evidence>
<dbReference type="Gene3D" id="3.40.50.11190">
    <property type="match status" value="1"/>
</dbReference>
<accession>A0A1A8T2F3</accession>
<dbReference type="NCBIfam" id="TIGR03590">
    <property type="entry name" value="PseG"/>
    <property type="match status" value="1"/>
</dbReference>
<organism evidence="3 4">
    <name type="scientific">Marinomonas aquimarina</name>
    <dbReference type="NCBI Taxonomy" id="295068"/>
    <lineage>
        <taxon>Bacteria</taxon>
        <taxon>Pseudomonadati</taxon>
        <taxon>Pseudomonadota</taxon>
        <taxon>Gammaproteobacteria</taxon>
        <taxon>Oceanospirillales</taxon>
        <taxon>Oceanospirillaceae</taxon>
        <taxon>Marinomonas</taxon>
    </lineage>
</organism>
<dbReference type="Gene3D" id="3.40.50.2000">
    <property type="entry name" value="Glycogen Phosphorylase B"/>
    <property type="match status" value="1"/>
</dbReference>
<gene>
    <name evidence="3" type="primary">pseG</name>
    <name evidence="3" type="ORF">MAQ5080_00277</name>
</gene>
<dbReference type="STRING" id="295068.MAQ5080_00277"/>
<evidence type="ECO:0000313" key="4">
    <source>
        <dbReference type="Proteomes" id="UP000092627"/>
    </source>
</evidence>
<keyword evidence="3" id="KW-0378">Hydrolase</keyword>
<dbReference type="AlphaFoldDB" id="A0A1A8T2F3"/>
<feature type="binding site" evidence="2">
    <location>
        <position position="139"/>
    </location>
    <ligand>
        <name>substrate</name>
    </ligand>
</feature>
<keyword evidence="4" id="KW-1185">Reference proteome</keyword>
<dbReference type="Proteomes" id="UP000092627">
    <property type="component" value="Unassembled WGS sequence"/>
</dbReference>
<name>A0A1A8T2F3_9GAMM</name>
<proteinExistence type="predicted"/>
<dbReference type="SUPFAM" id="SSF53756">
    <property type="entry name" value="UDP-Glycosyltransferase/glycogen phosphorylase"/>
    <property type="match status" value="1"/>
</dbReference>
<evidence type="ECO:0000256" key="2">
    <source>
        <dbReference type="PIRSR" id="PIRSR620023-2"/>
    </source>
</evidence>
<dbReference type="EC" id="3.6.1.57" evidence="3"/>
<dbReference type="OrthoDB" id="9788924at2"/>
<evidence type="ECO:0000313" key="3">
    <source>
        <dbReference type="EMBL" id="SBS25488.1"/>
    </source>
</evidence>
<sequence length="330" mass="36635">MGHSRLKVVIRADASVQIGMGHRVRSEVLAEAFSEQGADVRFVVHASCADFAKDGDFLFESESEWHELACQADFLVLDHYGYDAAAINELFQLNPNLLVLDDNNNRGAFYCRWLLNPLSLSYTQSVQIPLTGGRFALLRSQFSRQQVQQELKRQKLLLTFGGTDPLELTLPFIKSLLEKGFPSEYLLVMVGSGVQNAKEIEAYCRQHTIECQIGVSQVSELMARSRFAISAAGGTLFELACMGVPTHFIQVADNQKDALTEHTALGWCAATDFIGCEPNKRSGLVDQVVNNVLIAWQTDLSERSHLARECVDGLGAWRVVETLLTSHLVK</sequence>
<dbReference type="RefSeq" id="WP_067204425.1">
    <property type="nucleotide sequence ID" value="NZ_FLOC01000001.1"/>
</dbReference>
<protein>
    <submittedName>
        <fullName evidence="3">UDP-2,4-diacetamido-2,4, 6-trideoxy-beta-L-altropyranose hydrolase</fullName>
        <ecNumber evidence="3">3.6.1.57</ecNumber>
    </submittedName>
</protein>
<feature type="binding site" evidence="2">
    <location>
        <position position="238"/>
    </location>
    <ligand>
        <name>substrate</name>
    </ligand>
</feature>
<dbReference type="GO" id="GO:0016787">
    <property type="term" value="F:hydrolase activity"/>
    <property type="evidence" value="ECO:0007669"/>
    <property type="project" value="UniProtKB-KW"/>
</dbReference>
<reference evidence="3 4" key="1">
    <citation type="submission" date="2016-06" db="EMBL/GenBank/DDBJ databases">
        <authorList>
            <person name="Kjaerup R.B."/>
            <person name="Dalgaard T.S."/>
            <person name="Juul-Madsen H.R."/>
        </authorList>
    </citation>
    <scope>NUCLEOTIDE SEQUENCE [LARGE SCALE GENOMIC DNA]</scope>
    <source>
        <strain evidence="3 4">CECT 5080</strain>
    </source>
</reference>
<dbReference type="InterPro" id="IPR020023">
    <property type="entry name" value="PseG"/>
</dbReference>
<dbReference type="EMBL" id="FLOC01000001">
    <property type="protein sequence ID" value="SBS25488.1"/>
    <property type="molecule type" value="Genomic_DNA"/>
</dbReference>